<dbReference type="OrthoDB" id="538223at2759"/>
<keyword evidence="6" id="KW-1185">Reference proteome</keyword>
<dbReference type="SUPFAM" id="SSF52540">
    <property type="entry name" value="P-loop containing nucleoside triphosphate hydrolases"/>
    <property type="match status" value="1"/>
</dbReference>
<keyword evidence="2" id="KW-0175">Coiled coil</keyword>
<dbReference type="EMBL" id="JAANBB010000137">
    <property type="protein sequence ID" value="KAF7548859.1"/>
    <property type="molecule type" value="Genomic_DNA"/>
</dbReference>
<feature type="region of interest" description="Disordered" evidence="3">
    <location>
        <begin position="411"/>
        <end position="430"/>
    </location>
</feature>
<organism evidence="5 6">
    <name type="scientific">Cylindrodendrum hubeiense</name>
    <dbReference type="NCBI Taxonomy" id="595255"/>
    <lineage>
        <taxon>Eukaryota</taxon>
        <taxon>Fungi</taxon>
        <taxon>Dikarya</taxon>
        <taxon>Ascomycota</taxon>
        <taxon>Pezizomycotina</taxon>
        <taxon>Sordariomycetes</taxon>
        <taxon>Hypocreomycetidae</taxon>
        <taxon>Hypocreales</taxon>
        <taxon>Nectriaceae</taxon>
        <taxon>Cylindrodendrum</taxon>
    </lineage>
</organism>
<feature type="domain" description="NACHT" evidence="4">
    <location>
        <begin position="204"/>
        <end position="353"/>
    </location>
</feature>
<keyword evidence="1" id="KW-0677">Repeat</keyword>
<dbReference type="InterPro" id="IPR056884">
    <property type="entry name" value="NPHP3-like_N"/>
</dbReference>
<dbReference type="InterPro" id="IPR027417">
    <property type="entry name" value="P-loop_NTPase"/>
</dbReference>
<dbReference type="Gene3D" id="3.40.50.300">
    <property type="entry name" value="P-loop containing nucleotide triphosphate hydrolases"/>
    <property type="match status" value="1"/>
</dbReference>
<evidence type="ECO:0000256" key="2">
    <source>
        <dbReference type="SAM" id="Coils"/>
    </source>
</evidence>
<evidence type="ECO:0000313" key="6">
    <source>
        <dbReference type="Proteomes" id="UP000722485"/>
    </source>
</evidence>
<dbReference type="PROSITE" id="PS50837">
    <property type="entry name" value="NACHT"/>
    <property type="match status" value="1"/>
</dbReference>
<gene>
    <name evidence="5" type="ORF">G7Z17_g6795</name>
</gene>
<evidence type="ECO:0000256" key="1">
    <source>
        <dbReference type="ARBA" id="ARBA00022737"/>
    </source>
</evidence>
<feature type="coiled-coil region" evidence="2">
    <location>
        <begin position="31"/>
        <end position="90"/>
    </location>
</feature>
<accession>A0A9P5H6P9</accession>
<reference evidence="5" key="1">
    <citation type="submission" date="2020-03" db="EMBL/GenBank/DDBJ databases">
        <title>Draft Genome Sequence of Cylindrodendrum hubeiense.</title>
        <authorList>
            <person name="Buettner E."/>
            <person name="Kellner H."/>
        </authorList>
    </citation>
    <scope>NUCLEOTIDE SEQUENCE</scope>
    <source>
        <strain evidence="5">IHI 201604</strain>
    </source>
</reference>
<sequence length="430" mass="47465">MEVIGVAANAIAVVDLSVKVAAVCLQYAKDVKNAAADINRLRTEVAGLEKASKDVQQLLASPNGAKLEKSQSLESTLKESRLQLEKLDQRLKPKTPHKAMSRIGLRALKWPFQQKDVEGFVEELRRHTQDISFTLQVDQTAVLLEVDENILYLDQKTVLGKLPVAIGATFDSHAEEHNPTCLPNTRTDLLRQISEWAEDPHAEAIFWLNGMAGTGKSTISRTVARSFAQSGLLGASFFFKTGEADRGGLSHFFTTLAAQLVKKEPTIAPKIKAAIDIDPQIVGKVVQEQFEKLILEPLSSIAGDGEKPKTLVIIVDALDECDRDEDIRLIITLFSQAKTLQPSQLRIFVTSRPELPIRLGFSSIRGEYHDIALHEIPEPIIEHDISAFLGHELAAIRTEYNTSVPKARQLPLDWPGESNPIGDVETPINN</sequence>
<evidence type="ECO:0000313" key="5">
    <source>
        <dbReference type="EMBL" id="KAF7548859.1"/>
    </source>
</evidence>
<name>A0A9P5H6P9_9HYPO</name>
<evidence type="ECO:0000259" key="4">
    <source>
        <dbReference type="PROSITE" id="PS50837"/>
    </source>
</evidence>
<dbReference type="InterPro" id="IPR007111">
    <property type="entry name" value="NACHT_NTPase"/>
</dbReference>
<dbReference type="Pfam" id="PF24883">
    <property type="entry name" value="NPHP3_N"/>
    <property type="match status" value="1"/>
</dbReference>
<proteinExistence type="predicted"/>
<dbReference type="PANTHER" id="PTHR10039:SF16">
    <property type="entry name" value="GPI INOSITOL-DEACYLASE"/>
    <property type="match status" value="1"/>
</dbReference>
<evidence type="ECO:0000256" key="3">
    <source>
        <dbReference type="SAM" id="MobiDB-lite"/>
    </source>
</evidence>
<dbReference type="PANTHER" id="PTHR10039">
    <property type="entry name" value="AMELOGENIN"/>
    <property type="match status" value="1"/>
</dbReference>
<dbReference type="AlphaFoldDB" id="A0A9P5H6P9"/>
<dbReference type="Proteomes" id="UP000722485">
    <property type="component" value="Unassembled WGS sequence"/>
</dbReference>
<protein>
    <recommendedName>
        <fullName evidence="4">NACHT domain-containing protein</fullName>
    </recommendedName>
</protein>
<comment type="caution">
    <text evidence="5">The sequence shown here is derived from an EMBL/GenBank/DDBJ whole genome shotgun (WGS) entry which is preliminary data.</text>
</comment>